<dbReference type="KEGG" id="phet:94291400"/>
<dbReference type="InterPro" id="IPR044998">
    <property type="entry name" value="Timeless"/>
</dbReference>
<accession>A0A836HZY3</accession>
<evidence type="ECO:0000256" key="1">
    <source>
        <dbReference type="SAM" id="MobiDB-lite"/>
    </source>
</evidence>
<reference evidence="2 3" key="1">
    <citation type="submission" date="2021-02" db="EMBL/GenBank/DDBJ databases">
        <title>Porcisia hertigi Genome sequencing and assembly.</title>
        <authorList>
            <person name="Almutairi H."/>
            <person name="Gatherer D."/>
        </authorList>
    </citation>
    <scope>NUCLEOTIDE SEQUENCE [LARGE SCALE GENOMIC DNA]</scope>
    <source>
        <strain evidence="2 3">C119</strain>
    </source>
</reference>
<dbReference type="EMBL" id="JAFJZO010000016">
    <property type="protein sequence ID" value="KAG5508857.1"/>
    <property type="molecule type" value="Genomic_DNA"/>
</dbReference>
<dbReference type="GO" id="GO:0031298">
    <property type="term" value="C:replication fork protection complex"/>
    <property type="evidence" value="ECO:0007669"/>
    <property type="project" value="TreeGrafter"/>
</dbReference>
<dbReference type="GO" id="GO:0043111">
    <property type="term" value="P:replication fork arrest"/>
    <property type="evidence" value="ECO:0007669"/>
    <property type="project" value="TreeGrafter"/>
</dbReference>
<dbReference type="PANTHER" id="PTHR22940">
    <property type="entry name" value="TIMEOUT/TIMELESS-2"/>
    <property type="match status" value="1"/>
</dbReference>
<feature type="region of interest" description="Disordered" evidence="1">
    <location>
        <begin position="804"/>
        <end position="833"/>
    </location>
</feature>
<feature type="compositionally biased region" description="Acidic residues" evidence="1">
    <location>
        <begin position="282"/>
        <end position="300"/>
    </location>
</feature>
<dbReference type="GO" id="GO:0006281">
    <property type="term" value="P:DNA repair"/>
    <property type="evidence" value="ECO:0007669"/>
    <property type="project" value="TreeGrafter"/>
</dbReference>
<feature type="compositionally biased region" description="Basic and acidic residues" evidence="1">
    <location>
        <begin position="1035"/>
        <end position="1049"/>
    </location>
</feature>
<gene>
    <name evidence="2" type="ORF">JKF63_05360</name>
</gene>
<name>A0A836HZY3_9TRYP</name>
<feature type="compositionally biased region" description="Polar residues" evidence="1">
    <location>
        <begin position="1110"/>
        <end position="1122"/>
    </location>
</feature>
<dbReference type="GeneID" id="94291400"/>
<dbReference type="RefSeq" id="XP_067758325.1">
    <property type="nucleotide sequence ID" value="XM_067901323.1"/>
</dbReference>
<evidence type="ECO:0000313" key="3">
    <source>
        <dbReference type="Proteomes" id="UP000674318"/>
    </source>
</evidence>
<feature type="compositionally biased region" description="Basic and acidic residues" evidence="1">
    <location>
        <begin position="254"/>
        <end position="281"/>
    </location>
</feature>
<feature type="compositionally biased region" description="Basic residues" evidence="1">
    <location>
        <begin position="1078"/>
        <end position="1096"/>
    </location>
</feature>
<protein>
    <submittedName>
        <fullName evidence="2">Uncharacterized protein</fullName>
    </submittedName>
</protein>
<feature type="region of interest" description="Disordered" evidence="1">
    <location>
        <begin position="1018"/>
        <end position="1128"/>
    </location>
</feature>
<sequence length="1156" mass="127963">MSTEVVKRQILLAVDALSIPLSRVPSVSSITEVCAAAKLLRNRLLRERTRVVERIETLRERQLYDEASGEDLEYDDEGAETQIAGSDVSRSEFIFMCEMMVAEKLVVPLLLAHGMNFSDTLLPQLLKLLAAMLLPIPRFSTNEVLQKDLLQKIKLRCGTDDFFGLLVHCVAPIAEKRMTSELQRDDVVLLEIVLTLITHLLDRHAVDMERIIGAFCRNQGVELFLVVVNQSFSRTQAVKGITNCDAGNKTHSGPHGEKNENDDMDKKNSVDLKEVQEKGEVDLEEEIDLEEEVDLEDDDSTSASHSPDVVMKALDEEFQEQVNNLLESDEQLWKWNCLALASMASIMCCLSPEELVQLTLLGYTSDSSPDRALSTLLNRRQLRDCKKTSDKWRVVALSRNGAVTSNGILVRASQGSAARGQAIGTVFSLLGPRRKDPLEAMKEVDLRKRGRFIKGMFQGTTPQCNLPLPTKIQLSHQNSAFLSFGFEPLSVMVFRKLQEVAAAVERATKEHREVVAGYKGSGEALEVTSPLDTTLYQNLAHVLQYMTICRCILRYTRLIAEELKLEQKSFLVIFPQQWQSASSIISLDCLELGFSVLRSFLDCKDIRRREDVAVVVGYLAEILLILHSLLQGEIAADPAVEVAAHALASSVLYKEENIKAVFSLLSEYSSRVIPIRKAQVFTLFTFSVFQLMEKCSYMGNLLLPKRPQKMRGGERPVSIEEAEVTDGANNQGDLESVDSAVLADVQGEMLQDMASMIDDEENDDDANPPDLTDCLQNREIHEEQKTPPLSADSPKQALESLAGGAFADSGGLSPSERATSAERPPSIASSGRTAFSTIGSEREVAVSGFFHRLASPKNISLVYSTLRHWRVNDADVNIALTFLMDALVRNNCESVFFNVAFLLLMREILVNGEKTHAPLYAVCDRIVYDFFNPPFAKAQDARAATELPNEVESGMLSGAQSYLGFEVSLRCTRALFNLCTLDYTYIEEKGMPHLMSYTTKPLLHEDILKAEQEGFAAVANPTSARSPHARSRLRTQKETPTDDSSREIQARASSEADDDGCVALTLDPAAEGLEEKGKRRSRQHPRQRQSDKKRKRCEVPDAVADGQGNQGSTCSNHSPQSTKTEDVSAATSAEIAAVAASLLGLAEETLAVKKTE</sequence>
<keyword evidence="3" id="KW-1185">Reference proteome</keyword>
<dbReference type="GO" id="GO:0003677">
    <property type="term" value="F:DNA binding"/>
    <property type="evidence" value="ECO:0007669"/>
    <property type="project" value="TreeGrafter"/>
</dbReference>
<proteinExistence type="predicted"/>
<feature type="region of interest" description="Disordered" evidence="1">
    <location>
        <begin position="243"/>
        <end position="306"/>
    </location>
</feature>
<dbReference type="AlphaFoldDB" id="A0A836HZY3"/>
<evidence type="ECO:0000313" key="2">
    <source>
        <dbReference type="EMBL" id="KAG5508857.1"/>
    </source>
</evidence>
<dbReference type="Proteomes" id="UP000674318">
    <property type="component" value="Unassembled WGS sequence"/>
</dbReference>
<comment type="caution">
    <text evidence="2">The sequence shown here is derived from an EMBL/GenBank/DDBJ whole genome shotgun (WGS) entry which is preliminary data.</text>
</comment>
<organism evidence="2 3">
    <name type="scientific">Porcisia hertigi</name>
    <dbReference type="NCBI Taxonomy" id="2761500"/>
    <lineage>
        <taxon>Eukaryota</taxon>
        <taxon>Discoba</taxon>
        <taxon>Euglenozoa</taxon>
        <taxon>Kinetoplastea</taxon>
        <taxon>Metakinetoplastina</taxon>
        <taxon>Trypanosomatida</taxon>
        <taxon>Trypanosomatidae</taxon>
        <taxon>Leishmaniinae</taxon>
        <taxon>Porcisia</taxon>
    </lineage>
</organism>
<dbReference type="GO" id="GO:0000076">
    <property type="term" value="P:DNA replication checkpoint signaling"/>
    <property type="evidence" value="ECO:0007669"/>
    <property type="project" value="TreeGrafter"/>
</dbReference>
<dbReference type="PANTHER" id="PTHR22940:SF4">
    <property type="entry name" value="PROTEIN TIMELESS HOMOLOG"/>
    <property type="match status" value="1"/>
</dbReference>
<dbReference type="OrthoDB" id="278396at2759"/>